<dbReference type="Proteomes" id="UP000521676">
    <property type="component" value="Unassembled WGS sequence"/>
</dbReference>
<reference evidence="2" key="2">
    <citation type="journal article" date="2024" name="Nature">
        <title>Anoxygenic phototroph of the Chloroflexota uses a type I reaction centre.</title>
        <authorList>
            <person name="Tsuji J.M."/>
            <person name="Shaw N.A."/>
            <person name="Nagashima S."/>
            <person name="Venkiteswaran J.J."/>
            <person name="Schiff S.L."/>
            <person name="Watanabe T."/>
            <person name="Fukui M."/>
            <person name="Hanada S."/>
            <person name="Tank M."/>
            <person name="Neufeld J.D."/>
        </authorList>
    </citation>
    <scope>NUCLEOTIDE SEQUENCE</scope>
    <source>
        <strain evidence="2">L227-S17</strain>
        <plasmid evidence="2 4">unnamed1</plasmid>
    </source>
</reference>
<keyword evidence="2" id="KW-0614">Plasmid</keyword>
<evidence type="ECO:0000313" key="2">
    <source>
        <dbReference type="EMBL" id="WJW70184.1"/>
    </source>
</evidence>
<dbReference type="EMBL" id="JACATZ010000001">
    <property type="protein sequence ID" value="NWJ46831.1"/>
    <property type="molecule type" value="Genomic_DNA"/>
</dbReference>
<evidence type="ECO:0000313" key="3">
    <source>
        <dbReference type="Proteomes" id="UP000521676"/>
    </source>
</evidence>
<dbReference type="RefSeq" id="WP_341472061.1">
    <property type="nucleotide sequence ID" value="NZ_CP128401.1"/>
</dbReference>
<accession>A0A8T7M433</accession>
<proteinExistence type="predicted"/>
<gene>
    <name evidence="1" type="ORF">HXX08_13265</name>
    <name evidence="2" type="ORF">OZ401_004692</name>
</gene>
<keyword evidence="4" id="KW-1185">Reference proteome</keyword>
<geneLocation type="plasmid" evidence="2 4">
    <name>unnamed1</name>
</geneLocation>
<dbReference type="EMBL" id="CP128401">
    <property type="protein sequence ID" value="WJW70184.1"/>
    <property type="molecule type" value="Genomic_DNA"/>
</dbReference>
<dbReference type="Proteomes" id="UP001431572">
    <property type="component" value="Plasmid unnamed1"/>
</dbReference>
<name>A0A8T7M433_9CHLR</name>
<sequence length="95" mass="11179">MINNNLKQKAQELIEEKLRRAAEITYSELMSINMNLPTEYQYNSIREIQTVMVKGAFDALGFSVELELFTNDEATDFWKVLHERYSQLWPSQTQS</sequence>
<organism evidence="1 3">
    <name type="scientific">Candidatus Chlorohelix allophototropha</name>
    <dbReference type="NCBI Taxonomy" id="3003348"/>
    <lineage>
        <taxon>Bacteria</taxon>
        <taxon>Bacillati</taxon>
        <taxon>Chloroflexota</taxon>
        <taxon>Chloroflexia</taxon>
        <taxon>Candidatus Chloroheliales</taxon>
        <taxon>Candidatus Chloroheliaceae</taxon>
        <taxon>Candidatus Chlorohelix</taxon>
    </lineage>
</organism>
<evidence type="ECO:0000313" key="1">
    <source>
        <dbReference type="EMBL" id="NWJ46831.1"/>
    </source>
</evidence>
<dbReference type="AlphaFoldDB" id="A0A8T7M433"/>
<protein>
    <submittedName>
        <fullName evidence="1">Uncharacterized protein</fullName>
    </submittedName>
</protein>
<evidence type="ECO:0000313" key="4">
    <source>
        <dbReference type="Proteomes" id="UP001431572"/>
    </source>
</evidence>
<reference evidence="1 3" key="1">
    <citation type="submission" date="2020-06" db="EMBL/GenBank/DDBJ databases">
        <title>Anoxygenic phototrophic Chloroflexota member uses a Type I reaction center.</title>
        <authorList>
            <person name="Tsuji J.M."/>
            <person name="Shaw N.A."/>
            <person name="Nagashima S."/>
            <person name="Venkiteswaran J."/>
            <person name="Schiff S.L."/>
            <person name="Hanada S."/>
            <person name="Tank M."/>
            <person name="Neufeld J.D."/>
        </authorList>
    </citation>
    <scope>NUCLEOTIDE SEQUENCE [LARGE SCALE GENOMIC DNA]</scope>
    <source>
        <strain evidence="1">L227-S17</strain>
    </source>
</reference>